<proteinExistence type="predicted"/>
<accession>A0ACC2XSM8</accession>
<gene>
    <name evidence="1" type="ORF">QFC24_002283</name>
</gene>
<keyword evidence="2" id="KW-1185">Reference proteome</keyword>
<dbReference type="EMBL" id="JASBWV010000006">
    <property type="protein sequence ID" value="KAJ9126011.1"/>
    <property type="molecule type" value="Genomic_DNA"/>
</dbReference>
<protein>
    <submittedName>
        <fullName evidence="1">Uncharacterized protein</fullName>
    </submittedName>
</protein>
<name>A0ACC2XSM8_9TREE</name>
<sequence>MASTTPANRTRRQNPLIKPYLIGYNLLSLLGWSTILFLTIQFIINGPHVLPPVSTKSATGASSASGKARELVAGLGERFLGFSKSVGHLPSASSIAKHTATTATTTSSKHHTTTNPLASLIPAKLALAIPAYLSGSYAYHSLGPLVVWTQTAALLEVVHALTGMVRSSVVTVGMQVASRVWMVWGVVEARPEVSFLFRRSSRVVFANNNNNNNFPPSPSRARQTHTSPLFTTMILAWSITEIVRYSFYLLALLHIEPKPLLWARYNLFYVLYPVGAGSEAFLMASVLPRVRDLVELVRYGRKTGLAAAWGKVVALGAGKGREWGAYELFVGFLFVIWWPGAFCLSPCLPVLGHVQRN</sequence>
<comment type="caution">
    <text evidence="1">The sequence shown here is derived from an EMBL/GenBank/DDBJ whole genome shotgun (WGS) entry which is preliminary data.</text>
</comment>
<organism evidence="1 2">
    <name type="scientific">Naganishia onofrii</name>
    <dbReference type="NCBI Taxonomy" id="1851511"/>
    <lineage>
        <taxon>Eukaryota</taxon>
        <taxon>Fungi</taxon>
        <taxon>Dikarya</taxon>
        <taxon>Basidiomycota</taxon>
        <taxon>Agaricomycotina</taxon>
        <taxon>Tremellomycetes</taxon>
        <taxon>Filobasidiales</taxon>
        <taxon>Filobasidiaceae</taxon>
        <taxon>Naganishia</taxon>
    </lineage>
</organism>
<dbReference type="Proteomes" id="UP001234202">
    <property type="component" value="Unassembled WGS sequence"/>
</dbReference>
<reference evidence="1" key="1">
    <citation type="submission" date="2023-04" db="EMBL/GenBank/DDBJ databases">
        <title>Draft Genome sequencing of Naganishia species isolated from polar environments using Oxford Nanopore Technology.</title>
        <authorList>
            <person name="Leo P."/>
            <person name="Venkateswaran K."/>
        </authorList>
    </citation>
    <scope>NUCLEOTIDE SEQUENCE</scope>
    <source>
        <strain evidence="1">DBVPG 5303</strain>
    </source>
</reference>
<evidence type="ECO:0000313" key="1">
    <source>
        <dbReference type="EMBL" id="KAJ9126011.1"/>
    </source>
</evidence>
<evidence type="ECO:0000313" key="2">
    <source>
        <dbReference type="Proteomes" id="UP001234202"/>
    </source>
</evidence>